<evidence type="ECO:0000313" key="2">
    <source>
        <dbReference type="EMBL" id="MFC4107868.1"/>
    </source>
</evidence>
<keyword evidence="1" id="KW-1133">Transmembrane helix</keyword>
<evidence type="ECO:0000256" key="1">
    <source>
        <dbReference type="SAM" id="Phobius"/>
    </source>
</evidence>
<feature type="transmembrane region" description="Helical" evidence="1">
    <location>
        <begin position="21"/>
        <end position="42"/>
    </location>
</feature>
<dbReference type="RefSeq" id="WP_377547351.1">
    <property type="nucleotide sequence ID" value="NZ_JBHSBN010000011.1"/>
</dbReference>
<proteinExistence type="predicted"/>
<accession>A0ABV8KP90</accession>
<name>A0ABV8KP90_9ACTN</name>
<dbReference type="Proteomes" id="UP001595868">
    <property type="component" value="Unassembled WGS sequence"/>
</dbReference>
<sequence>MEAYRRSVGRLQRSAYRNLRQTIANATIFFAAVATFMIVIGEVTPARLPWYAASIFGGALGLCSYAIQEPRRRLFILGAAALLAIVGLTGALIVKQA</sequence>
<protein>
    <submittedName>
        <fullName evidence="2">Uncharacterized protein</fullName>
    </submittedName>
</protein>
<keyword evidence="1" id="KW-0812">Transmembrane</keyword>
<feature type="transmembrane region" description="Helical" evidence="1">
    <location>
        <begin position="48"/>
        <end position="67"/>
    </location>
</feature>
<evidence type="ECO:0000313" key="3">
    <source>
        <dbReference type="Proteomes" id="UP001595868"/>
    </source>
</evidence>
<keyword evidence="3" id="KW-1185">Reference proteome</keyword>
<dbReference type="EMBL" id="JBHSBN010000011">
    <property type="protein sequence ID" value="MFC4107868.1"/>
    <property type="molecule type" value="Genomic_DNA"/>
</dbReference>
<reference evidence="3" key="1">
    <citation type="journal article" date="2019" name="Int. J. Syst. Evol. Microbiol.">
        <title>The Global Catalogue of Microorganisms (GCM) 10K type strain sequencing project: providing services to taxonomists for standard genome sequencing and annotation.</title>
        <authorList>
            <consortium name="The Broad Institute Genomics Platform"/>
            <consortium name="The Broad Institute Genome Sequencing Center for Infectious Disease"/>
            <person name="Wu L."/>
            <person name="Ma J."/>
        </authorList>
    </citation>
    <scope>NUCLEOTIDE SEQUENCE [LARGE SCALE GENOMIC DNA]</scope>
    <source>
        <strain evidence="3">2902at01</strain>
    </source>
</reference>
<organism evidence="2 3">
    <name type="scientific">Micromonospora zhanjiangensis</name>
    <dbReference type="NCBI Taxonomy" id="1522057"/>
    <lineage>
        <taxon>Bacteria</taxon>
        <taxon>Bacillati</taxon>
        <taxon>Actinomycetota</taxon>
        <taxon>Actinomycetes</taxon>
        <taxon>Micromonosporales</taxon>
        <taxon>Micromonosporaceae</taxon>
        <taxon>Micromonospora</taxon>
    </lineage>
</organism>
<feature type="transmembrane region" description="Helical" evidence="1">
    <location>
        <begin position="74"/>
        <end position="94"/>
    </location>
</feature>
<gene>
    <name evidence="2" type="ORF">ACFOX0_18290</name>
</gene>
<keyword evidence="1" id="KW-0472">Membrane</keyword>
<comment type="caution">
    <text evidence="2">The sequence shown here is derived from an EMBL/GenBank/DDBJ whole genome shotgun (WGS) entry which is preliminary data.</text>
</comment>